<accession>A0A2P2JT61</accession>
<protein>
    <submittedName>
        <fullName evidence="1">Uncharacterized protein</fullName>
    </submittedName>
</protein>
<proteinExistence type="predicted"/>
<dbReference type="EMBL" id="GGEC01016164">
    <property type="protein sequence ID" value="MBW96647.1"/>
    <property type="molecule type" value="Transcribed_RNA"/>
</dbReference>
<organism evidence="1">
    <name type="scientific">Rhizophora mucronata</name>
    <name type="common">Asiatic mangrove</name>
    <dbReference type="NCBI Taxonomy" id="61149"/>
    <lineage>
        <taxon>Eukaryota</taxon>
        <taxon>Viridiplantae</taxon>
        <taxon>Streptophyta</taxon>
        <taxon>Embryophyta</taxon>
        <taxon>Tracheophyta</taxon>
        <taxon>Spermatophyta</taxon>
        <taxon>Magnoliopsida</taxon>
        <taxon>eudicotyledons</taxon>
        <taxon>Gunneridae</taxon>
        <taxon>Pentapetalae</taxon>
        <taxon>rosids</taxon>
        <taxon>fabids</taxon>
        <taxon>Malpighiales</taxon>
        <taxon>Rhizophoraceae</taxon>
        <taxon>Rhizophora</taxon>
    </lineage>
</organism>
<reference evidence="1" key="1">
    <citation type="submission" date="2018-02" db="EMBL/GenBank/DDBJ databases">
        <title>Rhizophora mucronata_Transcriptome.</title>
        <authorList>
            <person name="Meera S.P."/>
            <person name="Sreeshan A."/>
            <person name="Augustine A."/>
        </authorList>
    </citation>
    <scope>NUCLEOTIDE SEQUENCE</scope>
    <source>
        <tissue evidence="1">Leaf</tissue>
    </source>
</reference>
<evidence type="ECO:0000313" key="1">
    <source>
        <dbReference type="EMBL" id="MBW96647.1"/>
    </source>
</evidence>
<sequence length="22" mass="2409">MVVLIPTIQFSKSLDCGLEVES</sequence>
<name>A0A2P2JT61_RHIMU</name>
<dbReference type="AlphaFoldDB" id="A0A2P2JT61"/>